<dbReference type="CDD" id="cd18499">
    <property type="entry name" value="BACK_RHOBTB"/>
    <property type="match status" value="1"/>
</dbReference>
<dbReference type="SUPFAM" id="SSF54695">
    <property type="entry name" value="POZ domain"/>
    <property type="match status" value="2"/>
</dbReference>
<evidence type="ECO:0000259" key="1">
    <source>
        <dbReference type="PROSITE" id="PS50097"/>
    </source>
</evidence>
<dbReference type="InterPro" id="IPR001806">
    <property type="entry name" value="Small_GTPase"/>
</dbReference>
<name>A0AAD9R500_ACRCE</name>
<dbReference type="InterPro" id="IPR011333">
    <property type="entry name" value="SKP1/BTB/POZ_sf"/>
</dbReference>
<dbReference type="SUPFAM" id="SSF52540">
    <property type="entry name" value="P-loop containing nucleoside triphosphate hydrolases"/>
    <property type="match status" value="1"/>
</dbReference>
<accession>A0AAD9R500</accession>
<organism evidence="2 3">
    <name type="scientific">Acropora cervicornis</name>
    <name type="common">Staghorn coral</name>
    <dbReference type="NCBI Taxonomy" id="6130"/>
    <lineage>
        <taxon>Eukaryota</taxon>
        <taxon>Metazoa</taxon>
        <taxon>Cnidaria</taxon>
        <taxon>Anthozoa</taxon>
        <taxon>Hexacorallia</taxon>
        <taxon>Scleractinia</taxon>
        <taxon>Astrocoeniina</taxon>
        <taxon>Acroporidae</taxon>
        <taxon>Acropora</taxon>
    </lineage>
</organism>
<dbReference type="CDD" id="cd18299">
    <property type="entry name" value="BTB1_POZ_RhoBTB"/>
    <property type="match status" value="1"/>
</dbReference>
<dbReference type="PANTHER" id="PTHR24413">
    <property type="entry name" value="SPECKLE-TYPE POZ PROTEIN"/>
    <property type="match status" value="1"/>
</dbReference>
<gene>
    <name evidence="2" type="ORF">P5673_002245</name>
</gene>
<reference evidence="2" key="2">
    <citation type="journal article" date="2023" name="Science">
        <title>Genomic signatures of disease resistance in endangered staghorn corals.</title>
        <authorList>
            <person name="Vollmer S.V."/>
            <person name="Selwyn J.D."/>
            <person name="Despard B.A."/>
            <person name="Roesel C.L."/>
        </authorList>
    </citation>
    <scope>NUCLEOTIDE SEQUENCE</scope>
    <source>
        <strain evidence="2">K2</strain>
    </source>
</reference>
<dbReference type="Pfam" id="PF00651">
    <property type="entry name" value="BTB"/>
    <property type="match status" value="2"/>
</dbReference>
<dbReference type="Gene3D" id="3.40.50.300">
    <property type="entry name" value="P-loop containing nucleotide triphosphate hydrolases"/>
    <property type="match status" value="1"/>
</dbReference>
<dbReference type="Gene3D" id="3.30.710.10">
    <property type="entry name" value="Potassium Channel Kv1.1, Chain A"/>
    <property type="match status" value="2"/>
</dbReference>
<dbReference type="CDD" id="cd18300">
    <property type="entry name" value="BTB2_POZ_RhoBTB"/>
    <property type="match status" value="1"/>
</dbReference>
<dbReference type="SMART" id="SM00174">
    <property type="entry name" value="RHO"/>
    <property type="match status" value="1"/>
</dbReference>
<comment type="caution">
    <text evidence="2">The sequence shown here is derived from an EMBL/GenBank/DDBJ whole genome shotgun (WGS) entry which is preliminary data.</text>
</comment>
<evidence type="ECO:0000313" key="2">
    <source>
        <dbReference type="EMBL" id="KAK2573194.1"/>
    </source>
</evidence>
<dbReference type="AlphaFoldDB" id="A0AAD9R500"/>
<dbReference type="PROSITE" id="PS51419">
    <property type="entry name" value="RAB"/>
    <property type="match status" value="1"/>
</dbReference>
<dbReference type="SMART" id="SM00225">
    <property type="entry name" value="BTB"/>
    <property type="match status" value="2"/>
</dbReference>
<evidence type="ECO:0000313" key="3">
    <source>
        <dbReference type="Proteomes" id="UP001249851"/>
    </source>
</evidence>
<proteinExistence type="predicted"/>
<dbReference type="InterPro" id="IPR000210">
    <property type="entry name" value="BTB/POZ_dom"/>
</dbReference>
<dbReference type="EMBL" id="JARQWQ010000003">
    <property type="protein sequence ID" value="KAK2573194.1"/>
    <property type="molecule type" value="Genomic_DNA"/>
</dbReference>
<dbReference type="GO" id="GO:0003924">
    <property type="term" value="F:GTPase activity"/>
    <property type="evidence" value="ECO:0007669"/>
    <property type="project" value="InterPro"/>
</dbReference>
<feature type="domain" description="BTB" evidence="1">
    <location>
        <begin position="268"/>
        <end position="380"/>
    </location>
</feature>
<keyword evidence="3" id="KW-1185">Reference proteome</keyword>
<dbReference type="InterPro" id="IPR027417">
    <property type="entry name" value="P-loop_NTPase"/>
</dbReference>
<dbReference type="SMART" id="SM00173">
    <property type="entry name" value="RAS"/>
    <property type="match status" value="1"/>
</dbReference>
<protein>
    <submittedName>
        <fullName evidence="2">Rho-related BTB domain-containing protein 1</fullName>
    </submittedName>
</protein>
<reference evidence="2" key="1">
    <citation type="journal article" date="2023" name="G3 (Bethesda)">
        <title>Whole genome assembly and annotation of the endangered Caribbean coral Acropora cervicornis.</title>
        <authorList>
            <person name="Selwyn J.D."/>
            <person name="Vollmer S.V."/>
        </authorList>
    </citation>
    <scope>NUCLEOTIDE SEQUENCE</scope>
    <source>
        <strain evidence="2">K2</strain>
    </source>
</reference>
<dbReference type="SMART" id="SM00175">
    <property type="entry name" value="RAB"/>
    <property type="match status" value="1"/>
</dbReference>
<sequence length="653" mass="73891">MDEIDYDQELPRELIKCVVIGDTGVGKSRLICAEALGVGILPPQPSQKQHVHFPTVFAIDQYHVSQEIRKRGNFKVDGVDVALRLWDTFGDHEFNRKFAYQHAHVVVLCFAINCPNTFKNVNAVWYSEIKRYCPRTPIILVGTQSDWRMHFKNSSLVNVSRSLSKRMQDCSLVTPDMGRQVAREIGASYYEASVVTMWGIHDVFENAVRAALITRRQTRFWSSHLKGVSKPQLQPPYLPDKPDAPGINVEVSTYKENLLALLHSGMCADVEFLVRGQAIQAHRAVLCAAAPVFAELFSAKELVINSGIRTPRRLVFQDALVFGKAGSLPRGFVAITSYNKTWVSDECSFEVQVIIDNFVSHKTFMYILEFLYSGVLPVEACTDELEEAAQDLQICNLVDYVTNVLNNVGYMNTEVHSNFIRGMASCSKKLVNTQMFSDIVFKIEGRIILAHKSFLVAQCEMMAAMFMAGHFKESGVQVVEFKDTNFDAFLKVLEFLYTGQCPCLALDDTLAVMALANFFCLPRLVALCEQVIVKELQVSMASDEMAVAEDVIGYLVESQVHNASQLEAWCIHFISTHYNAICRKCPKLVKNLDTSTLKNIEEKRWPPSWYIVEADWYEKAAEQINNEKIAEKLRKSHKQVRRKQKCTCLRVSA</sequence>
<dbReference type="PRINTS" id="PR00449">
    <property type="entry name" value="RASTRNSFRMNG"/>
</dbReference>
<dbReference type="PROSITE" id="PS50097">
    <property type="entry name" value="BTB"/>
    <property type="match status" value="2"/>
</dbReference>
<dbReference type="Pfam" id="PF00071">
    <property type="entry name" value="Ras"/>
    <property type="match status" value="1"/>
</dbReference>
<dbReference type="Proteomes" id="UP001249851">
    <property type="component" value="Unassembled WGS sequence"/>
</dbReference>
<dbReference type="PROSITE" id="PS51420">
    <property type="entry name" value="RHO"/>
    <property type="match status" value="1"/>
</dbReference>
<feature type="domain" description="BTB" evidence="1">
    <location>
        <begin position="437"/>
        <end position="500"/>
    </location>
</feature>
<dbReference type="FunFam" id="3.30.710.10:FF:000202">
    <property type="entry name" value="Predicted protein"/>
    <property type="match status" value="1"/>
</dbReference>
<dbReference type="GO" id="GO:0005525">
    <property type="term" value="F:GTP binding"/>
    <property type="evidence" value="ECO:0007669"/>
    <property type="project" value="InterPro"/>
</dbReference>